<feature type="domain" description="Heme haloperoxidase family profile" evidence="2">
    <location>
        <begin position="1"/>
        <end position="187"/>
    </location>
</feature>
<dbReference type="InterPro" id="IPR000028">
    <property type="entry name" value="Chloroperoxidase"/>
</dbReference>
<organism evidence="3 4">
    <name type="scientific">Athelia psychrophila</name>
    <dbReference type="NCBI Taxonomy" id="1759441"/>
    <lineage>
        <taxon>Eukaryota</taxon>
        <taxon>Fungi</taxon>
        <taxon>Dikarya</taxon>
        <taxon>Basidiomycota</taxon>
        <taxon>Agaricomycotina</taxon>
        <taxon>Agaricomycetes</taxon>
        <taxon>Agaricomycetidae</taxon>
        <taxon>Atheliales</taxon>
        <taxon>Atheliaceae</taxon>
        <taxon>Athelia</taxon>
    </lineage>
</organism>
<dbReference type="PROSITE" id="PS51405">
    <property type="entry name" value="HEME_HALOPEROXIDASE"/>
    <property type="match status" value="1"/>
</dbReference>
<evidence type="ECO:0000256" key="1">
    <source>
        <dbReference type="SAM" id="MobiDB-lite"/>
    </source>
</evidence>
<dbReference type="EMBL" id="KV417687">
    <property type="protein sequence ID" value="KZP10057.1"/>
    <property type="molecule type" value="Genomic_DNA"/>
</dbReference>
<name>A0A165YYQ5_9AGAM</name>
<dbReference type="STRING" id="436010.A0A165YYQ5"/>
<dbReference type="Pfam" id="PF01328">
    <property type="entry name" value="Peroxidase_2"/>
    <property type="match status" value="1"/>
</dbReference>
<sequence>MIYFPPQTGDVRSLLPALGPVTDHGHLSHNGKHISILTFARPLSPPSEVTFILLQLIPLSLSDIAWHDRIDYDVSLVHTNTSLEEEYTPDGINRDLLEAVMNHGKGARTELRKDGAQEVLIKLKTLSPALDRMHAEIARGEMAIVLRVLAAPDAGIPLPWLRTWIHDETFPAGWAPNRTVGLVDAVRESGRIRVAMNPLVAAQSLGDTREAEAEHLLVEQEESDGDEGTPEEGNFSLFSSM</sequence>
<feature type="region of interest" description="Disordered" evidence="1">
    <location>
        <begin position="219"/>
        <end position="241"/>
    </location>
</feature>
<dbReference type="AlphaFoldDB" id="A0A165YYQ5"/>
<gene>
    <name evidence="3" type="ORF">FIBSPDRAFT_838864</name>
</gene>
<proteinExistence type="predicted"/>
<dbReference type="SUPFAM" id="SSF47571">
    <property type="entry name" value="Cloroperoxidase"/>
    <property type="match status" value="1"/>
</dbReference>
<dbReference type="Proteomes" id="UP000076532">
    <property type="component" value="Unassembled WGS sequence"/>
</dbReference>
<evidence type="ECO:0000259" key="2">
    <source>
        <dbReference type="PROSITE" id="PS51405"/>
    </source>
</evidence>
<keyword evidence="4" id="KW-1185">Reference proteome</keyword>
<reference evidence="3 4" key="1">
    <citation type="journal article" date="2016" name="Mol. Biol. Evol.">
        <title>Comparative Genomics of Early-Diverging Mushroom-Forming Fungi Provides Insights into the Origins of Lignocellulose Decay Capabilities.</title>
        <authorList>
            <person name="Nagy L.G."/>
            <person name="Riley R."/>
            <person name="Tritt A."/>
            <person name="Adam C."/>
            <person name="Daum C."/>
            <person name="Floudas D."/>
            <person name="Sun H."/>
            <person name="Yadav J.S."/>
            <person name="Pangilinan J."/>
            <person name="Larsson K.H."/>
            <person name="Matsuura K."/>
            <person name="Barry K."/>
            <person name="Labutti K."/>
            <person name="Kuo R."/>
            <person name="Ohm R.A."/>
            <person name="Bhattacharya S.S."/>
            <person name="Shirouzu T."/>
            <person name="Yoshinaga Y."/>
            <person name="Martin F.M."/>
            <person name="Grigoriev I.V."/>
            <person name="Hibbett D.S."/>
        </authorList>
    </citation>
    <scope>NUCLEOTIDE SEQUENCE [LARGE SCALE GENOMIC DNA]</scope>
    <source>
        <strain evidence="3 4">CBS 109695</strain>
    </source>
</reference>
<dbReference type="GO" id="GO:0004601">
    <property type="term" value="F:peroxidase activity"/>
    <property type="evidence" value="ECO:0007669"/>
    <property type="project" value="InterPro"/>
</dbReference>
<dbReference type="OrthoDB" id="407298at2759"/>
<evidence type="ECO:0000313" key="3">
    <source>
        <dbReference type="EMBL" id="KZP10057.1"/>
    </source>
</evidence>
<accession>A0A165YYQ5</accession>
<feature type="compositionally biased region" description="Acidic residues" evidence="1">
    <location>
        <begin position="219"/>
        <end position="230"/>
    </location>
</feature>
<dbReference type="InterPro" id="IPR036851">
    <property type="entry name" value="Chloroperoxidase-like_sf"/>
</dbReference>
<protein>
    <recommendedName>
        <fullName evidence="2">Heme haloperoxidase family profile domain-containing protein</fullName>
    </recommendedName>
</protein>
<evidence type="ECO:0000313" key="4">
    <source>
        <dbReference type="Proteomes" id="UP000076532"/>
    </source>
</evidence>
<dbReference type="Gene3D" id="1.10.489.10">
    <property type="entry name" value="Chloroperoxidase-like"/>
    <property type="match status" value="1"/>
</dbReference>